<evidence type="ECO:0000313" key="3">
    <source>
        <dbReference type="RefSeq" id="XP_071918132.1"/>
    </source>
</evidence>
<evidence type="ECO:0000256" key="1">
    <source>
        <dbReference type="SAM" id="MobiDB-lite"/>
    </source>
</evidence>
<feature type="region of interest" description="Disordered" evidence="1">
    <location>
        <begin position="932"/>
        <end position="960"/>
    </location>
</feature>
<evidence type="ECO:0000313" key="2">
    <source>
        <dbReference type="Proteomes" id="UP001652660"/>
    </source>
</evidence>
<feature type="compositionally biased region" description="Polar residues" evidence="1">
    <location>
        <begin position="273"/>
        <end position="284"/>
    </location>
</feature>
<proteinExistence type="predicted"/>
<dbReference type="InterPro" id="IPR034583">
    <property type="entry name" value="EMF1"/>
</dbReference>
<dbReference type="PANTHER" id="PTHR35504">
    <property type="entry name" value="PROTEIN EMBRYONIC FLOWER 1"/>
    <property type="match status" value="1"/>
</dbReference>
<name>A0ABM4VF18_COFAR</name>
<evidence type="ECO:0008006" key="4">
    <source>
        <dbReference type="Google" id="ProtNLM"/>
    </source>
</evidence>
<dbReference type="RefSeq" id="XP_071918132.1">
    <property type="nucleotide sequence ID" value="XM_072062031.1"/>
</dbReference>
<dbReference type="Proteomes" id="UP001652660">
    <property type="component" value="Chromosome 8e"/>
</dbReference>
<dbReference type="GeneID" id="113703107"/>
<organism evidence="2 3">
    <name type="scientific">Coffea arabica</name>
    <name type="common">Arabian coffee</name>
    <dbReference type="NCBI Taxonomy" id="13443"/>
    <lineage>
        <taxon>Eukaryota</taxon>
        <taxon>Viridiplantae</taxon>
        <taxon>Streptophyta</taxon>
        <taxon>Embryophyta</taxon>
        <taxon>Tracheophyta</taxon>
        <taxon>Spermatophyta</taxon>
        <taxon>Magnoliopsida</taxon>
        <taxon>eudicotyledons</taxon>
        <taxon>Gunneridae</taxon>
        <taxon>Pentapetalae</taxon>
        <taxon>asterids</taxon>
        <taxon>lamiids</taxon>
        <taxon>Gentianales</taxon>
        <taxon>Rubiaceae</taxon>
        <taxon>Ixoroideae</taxon>
        <taxon>Gardenieae complex</taxon>
        <taxon>Bertiereae - Coffeeae clade</taxon>
        <taxon>Coffeeae</taxon>
        <taxon>Coffea</taxon>
    </lineage>
</organism>
<dbReference type="PANTHER" id="PTHR35504:SF1">
    <property type="entry name" value="PROTEIN EMBRYONIC FLOWER 1"/>
    <property type="match status" value="1"/>
</dbReference>
<reference evidence="3" key="1">
    <citation type="submission" date="2025-08" db="UniProtKB">
        <authorList>
            <consortium name="RefSeq"/>
        </authorList>
    </citation>
    <scope>IDENTIFICATION</scope>
    <source>
        <tissue evidence="3">Leaves</tissue>
    </source>
</reference>
<feature type="compositionally biased region" description="Basic and acidic residues" evidence="1">
    <location>
        <begin position="203"/>
        <end position="216"/>
    </location>
</feature>
<protein>
    <recommendedName>
        <fullName evidence="4">Protein EMBRYONIC FLOWER 1-like</fullName>
    </recommendedName>
</protein>
<gene>
    <name evidence="3" type="primary">LOC113703107</name>
</gene>
<accession>A0ABM4VF18</accession>
<sequence>METNNNTVEENPPPKSSAPLIPISSICIELPPAPVVVRQPGNCHDNFCLREYVLEKRSTNPSGSGLFSPDDPIGSMEQLPPMEVPRFRFWRCTDCVSEFESTTAKVLQETQEGAATLNTEGIQAVNANVCLNANTVEGSLSLARMDEMGAVDDKNETNEPVEDAAETNINGVAVETREDTPSGHVNVPAQEVTADANISAPSELHESADQNARDTRNTAPADPESEQCRDHENATGMPRKKVRKVRLLTDLLGEKSSSRCGAREAVPLEPSRPENTGSEGQINPSKDIHSSVRSPLRKTKPVGEEDERNDPTNVAVNTKAPRRDTGKAIMMVEARDSEEEVNACGGEGLFIGTKSERLRHRRSSTTPALGRQNSKQPQVLDCGTIPSLTRRVQAPSEAGNFGNLQSAEQREHGHIDLASGGLNPLLSLNNAAEGLDLSLDIFAKKAINQSSEGVRKAGMLFGKPLTPNQSDGYQRRSPQFDLNERASHKEMDFLQLGFNGKSSGVPGNLKESDHKADDIPMDIVELLAKQQYERRNGDAGASSGPSGAHVTSNTARGFLEVGEIRTVGQFVKEFPNFPSFRGVNSRSGISTASNYIGSAKGNSTNFSHMGRNNFKLFQGGENQLNSIFTAFAHNQHKQYGGVQVPATTSVRPDLPCSEPVDPLLLSGPTKLSFELGVQQKLPGEQHKGKTISDIKADELKRTEEARLMLSKPGDTIVSSKERGPLDAYANDSIPAMQLLSLMDGRPSGATFNLGSSKIVDKPFAPCSYHPRFSTNERQDFLNRSFLSSPSHPKETSGLRISYSDIYQRSRPLPAVLPGQISFKTPEQEKPREKSKKSGSGTGFGPSSSRGKDKQTATLHASDSIVHPQKHHRLEGPRRFNLEASGITGGVGRANGVSSEGECGWNRNPADFSLPVAGNEYTICARDLKFRKRNASREKRSSVKANGAKRQRKAKSGTEPQ</sequence>
<feature type="region of interest" description="Disordered" evidence="1">
    <location>
        <begin position="814"/>
        <end position="888"/>
    </location>
</feature>
<feature type="region of interest" description="Disordered" evidence="1">
    <location>
        <begin position="201"/>
        <end position="325"/>
    </location>
</feature>
<keyword evidence="2" id="KW-1185">Reference proteome</keyword>